<evidence type="ECO:0000256" key="1">
    <source>
        <dbReference type="ARBA" id="ARBA00004123"/>
    </source>
</evidence>
<dbReference type="Proteomes" id="UP000749646">
    <property type="component" value="Unassembled WGS sequence"/>
</dbReference>
<dbReference type="CDD" id="cd14688">
    <property type="entry name" value="bZIP_YAP"/>
    <property type="match status" value="1"/>
</dbReference>
<dbReference type="SUPFAM" id="SSF57959">
    <property type="entry name" value="Leucine zipper domain"/>
    <property type="match status" value="1"/>
</dbReference>
<keyword evidence="2" id="KW-0539">Nucleus</keyword>
<accession>A0A9P6MHR1</accession>
<evidence type="ECO:0000256" key="4">
    <source>
        <dbReference type="SAM" id="MobiDB-lite"/>
    </source>
</evidence>
<dbReference type="PROSITE" id="PS00036">
    <property type="entry name" value="BZIP_BASIC"/>
    <property type="match status" value="1"/>
</dbReference>
<comment type="caution">
    <text evidence="6">The sequence shown here is derived from an EMBL/GenBank/DDBJ whole genome shotgun (WGS) entry which is preliminary data.</text>
</comment>
<keyword evidence="7" id="KW-1185">Reference proteome</keyword>
<feature type="region of interest" description="Disordered" evidence="4">
    <location>
        <begin position="1"/>
        <end position="95"/>
    </location>
</feature>
<dbReference type="InterPro" id="IPR004827">
    <property type="entry name" value="bZIP"/>
</dbReference>
<dbReference type="GO" id="GO:0001228">
    <property type="term" value="F:DNA-binding transcription activator activity, RNA polymerase II-specific"/>
    <property type="evidence" value="ECO:0007669"/>
    <property type="project" value="TreeGrafter"/>
</dbReference>
<dbReference type="InterPro" id="IPR050936">
    <property type="entry name" value="AP-1-like"/>
</dbReference>
<evidence type="ECO:0000313" key="6">
    <source>
        <dbReference type="EMBL" id="KAG0001011.1"/>
    </source>
</evidence>
<sequence length="489" mass="56077">MGLPNLPLASSHDDAEHHPSQDRKHKLSDEDEDLDQEDQEDHDQEDQDSEQEQDHLDGPPSPNSSGSNKEPKRMGRRPNAASPTLRKEQNRAAQRAFRVRKERHLQQLENMIRDLREQQRHITVHFQQEVKQLTTRLQTTNVENHYLREVVFAFETTLSKGGYVTVLQDVKQSLHCRYNEQAQPRTAMDPIHHTINIPWQVSESGATTSSSQESLPHPLTMSLSKADPSYEMGLNREILYRAPPLFVSIATENGQVLGVKSPLGPLLVSRPSYIDPGTHLPKHTDYTKHPTVFDELQSSLFPPGTLQSLAHSSMATPQEVVNDVTPFDHSIQHQEENEAERLRAAAAKRQQLDDDNAYTSKWGLDRNHRLHKEISMLMSSSPAVDPKISPQLYELPHDTRIDLVPCPKLRAQMILHQNKYDVEELFQLLISKAVCHGHPLDVSSWELPDEFFDRFGFLMGLDMERIRRKVWPRKLPQDDPTDMSQQNRL</sequence>
<protein>
    <recommendedName>
        <fullName evidence="5">BZIP domain-containing protein</fullName>
    </recommendedName>
</protein>
<feature type="compositionally biased region" description="Basic and acidic residues" evidence="4">
    <location>
        <begin position="11"/>
        <end position="22"/>
    </location>
</feature>
<comment type="subcellular location">
    <subcellularLocation>
        <location evidence="1">Nucleus</location>
    </subcellularLocation>
</comment>
<gene>
    <name evidence="6" type="ORF">BGZ65_003870</name>
</gene>
<evidence type="ECO:0000259" key="5">
    <source>
        <dbReference type="PROSITE" id="PS00036"/>
    </source>
</evidence>
<dbReference type="OrthoDB" id="2593073at2759"/>
<feature type="compositionally biased region" description="Acidic residues" evidence="4">
    <location>
        <begin position="29"/>
        <end position="51"/>
    </location>
</feature>
<dbReference type="InterPro" id="IPR021833">
    <property type="entry name" value="DUF3425"/>
</dbReference>
<organism evidence="6 7">
    <name type="scientific">Modicella reniformis</name>
    <dbReference type="NCBI Taxonomy" id="1440133"/>
    <lineage>
        <taxon>Eukaryota</taxon>
        <taxon>Fungi</taxon>
        <taxon>Fungi incertae sedis</taxon>
        <taxon>Mucoromycota</taxon>
        <taxon>Mortierellomycotina</taxon>
        <taxon>Mortierellomycetes</taxon>
        <taxon>Mortierellales</taxon>
        <taxon>Mortierellaceae</taxon>
        <taxon>Modicella</taxon>
    </lineage>
</organism>
<dbReference type="PANTHER" id="PTHR40621:SF6">
    <property type="entry name" value="AP-1-LIKE TRANSCRIPTION FACTOR YAP1-RELATED"/>
    <property type="match status" value="1"/>
</dbReference>
<dbReference type="InterPro" id="IPR046347">
    <property type="entry name" value="bZIP_sf"/>
</dbReference>
<feature type="domain" description="BZIP" evidence="5">
    <location>
        <begin position="86"/>
        <end position="100"/>
    </location>
</feature>
<reference evidence="6" key="1">
    <citation type="journal article" date="2020" name="Fungal Divers.">
        <title>Resolving the Mortierellaceae phylogeny through synthesis of multi-gene phylogenetics and phylogenomics.</title>
        <authorList>
            <person name="Vandepol N."/>
            <person name="Liber J."/>
            <person name="Desiro A."/>
            <person name="Na H."/>
            <person name="Kennedy M."/>
            <person name="Barry K."/>
            <person name="Grigoriev I.V."/>
            <person name="Miller A.N."/>
            <person name="O'Donnell K."/>
            <person name="Stajich J.E."/>
            <person name="Bonito G."/>
        </authorList>
    </citation>
    <scope>NUCLEOTIDE SEQUENCE</scope>
    <source>
        <strain evidence="6">MES-2147</strain>
    </source>
</reference>
<dbReference type="Pfam" id="PF11905">
    <property type="entry name" value="DUF3425"/>
    <property type="match status" value="1"/>
</dbReference>
<dbReference type="AlphaFoldDB" id="A0A9P6MHR1"/>
<keyword evidence="3" id="KW-0175">Coiled coil</keyword>
<feature type="coiled-coil region" evidence="3">
    <location>
        <begin position="98"/>
        <end position="125"/>
    </location>
</feature>
<proteinExistence type="predicted"/>
<dbReference type="PANTHER" id="PTHR40621">
    <property type="entry name" value="TRANSCRIPTION FACTOR KAPC-RELATED"/>
    <property type="match status" value="1"/>
</dbReference>
<evidence type="ECO:0000256" key="3">
    <source>
        <dbReference type="SAM" id="Coils"/>
    </source>
</evidence>
<dbReference type="GO" id="GO:0000976">
    <property type="term" value="F:transcription cis-regulatory region binding"/>
    <property type="evidence" value="ECO:0007669"/>
    <property type="project" value="InterPro"/>
</dbReference>
<name>A0A9P6MHR1_9FUNG</name>
<evidence type="ECO:0000256" key="2">
    <source>
        <dbReference type="ARBA" id="ARBA00023242"/>
    </source>
</evidence>
<dbReference type="Gene3D" id="1.20.5.170">
    <property type="match status" value="1"/>
</dbReference>
<evidence type="ECO:0000313" key="7">
    <source>
        <dbReference type="Proteomes" id="UP000749646"/>
    </source>
</evidence>
<dbReference type="EMBL" id="JAAAHW010000572">
    <property type="protein sequence ID" value="KAG0001011.1"/>
    <property type="molecule type" value="Genomic_DNA"/>
</dbReference>
<dbReference type="GO" id="GO:0090575">
    <property type="term" value="C:RNA polymerase II transcription regulator complex"/>
    <property type="evidence" value="ECO:0007669"/>
    <property type="project" value="TreeGrafter"/>
</dbReference>